<gene>
    <name evidence="2" type="ORF">PHJA_001191300</name>
</gene>
<reference evidence="2" key="1">
    <citation type="submission" date="2020-07" db="EMBL/GenBank/DDBJ databases">
        <title>Ethylene signaling mediates host invasion by parasitic plants.</title>
        <authorList>
            <person name="Yoshida S."/>
        </authorList>
    </citation>
    <scope>NUCLEOTIDE SEQUENCE</scope>
    <source>
        <strain evidence="2">Okayama</strain>
    </source>
</reference>
<dbReference type="InterPro" id="IPR039312">
    <property type="entry name" value="ZPR"/>
</dbReference>
<dbReference type="OrthoDB" id="1714540at2759"/>
<protein>
    <submittedName>
        <fullName evidence="2">Uncharacterized protein</fullName>
    </submittedName>
</protein>
<name>A0A830C2D6_9LAMI</name>
<dbReference type="Proteomes" id="UP000653305">
    <property type="component" value="Unassembled WGS sequence"/>
</dbReference>
<accession>A0A830C2D6</accession>
<proteinExistence type="predicted"/>
<keyword evidence="1" id="KW-0175">Coiled coil</keyword>
<sequence length="91" mass="10699">MRENCQMVRENEGLRKKAEQLNQENQKLLSELKRKLLEANDKQIDGLQLKISNHALPSFTFIYILDLVPHYFSTNPILTKKPICGLNFYKH</sequence>
<dbReference type="PANTHER" id="PTHR33601">
    <property type="entry name" value="PROTEIN LITTLE ZIPPER 4"/>
    <property type="match status" value="1"/>
</dbReference>
<dbReference type="EMBL" id="BMAC01000219">
    <property type="protein sequence ID" value="GFP90474.1"/>
    <property type="molecule type" value="Genomic_DNA"/>
</dbReference>
<dbReference type="PANTHER" id="PTHR33601:SF1">
    <property type="entry name" value="PROTEIN LITTLE ZIPPER 4"/>
    <property type="match status" value="1"/>
</dbReference>
<feature type="coiled-coil region" evidence="1">
    <location>
        <begin position="11"/>
        <end position="42"/>
    </location>
</feature>
<comment type="caution">
    <text evidence="2">The sequence shown here is derived from an EMBL/GenBank/DDBJ whole genome shotgun (WGS) entry which is preliminary data.</text>
</comment>
<keyword evidence="3" id="KW-1185">Reference proteome</keyword>
<dbReference type="AlphaFoldDB" id="A0A830C2D6"/>
<organism evidence="2 3">
    <name type="scientific">Phtheirospermum japonicum</name>
    <dbReference type="NCBI Taxonomy" id="374723"/>
    <lineage>
        <taxon>Eukaryota</taxon>
        <taxon>Viridiplantae</taxon>
        <taxon>Streptophyta</taxon>
        <taxon>Embryophyta</taxon>
        <taxon>Tracheophyta</taxon>
        <taxon>Spermatophyta</taxon>
        <taxon>Magnoliopsida</taxon>
        <taxon>eudicotyledons</taxon>
        <taxon>Gunneridae</taxon>
        <taxon>Pentapetalae</taxon>
        <taxon>asterids</taxon>
        <taxon>lamiids</taxon>
        <taxon>Lamiales</taxon>
        <taxon>Orobanchaceae</taxon>
        <taxon>Orobanchaceae incertae sedis</taxon>
        <taxon>Phtheirospermum</taxon>
    </lineage>
</organism>
<evidence type="ECO:0000313" key="2">
    <source>
        <dbReference type="EMBL" id="GFP90474.1"/>
    </source>
</evidence>
<evidence type="ECO:0000256" key="1">
    <source>
        <dbReference type="SAM" id="Coils"/>
    </source>
</evidence>
<evidence type="ECO:0000313" key="3">
    <source>
        <dbReference type="Proteomes" id="UP000653305"/>
    </source>
</evidence>